<evidence type="ECO:0000259" key="6">
    <source>
        <dbReference type="Pfam" id="PF04542"/>
    </source>
</evidence>
<dbReference type="InterPro" id="IPR036388">
    <property type="entry name" value="WH-like_DNA-bd_sf"/>
</dbReference>
<evidence type="ECO:0000256" key="5">
    <source>
        <dbReference type="ARBA" id="ARBA00023163"/>
    </source>
</evidence>
<dbReference type="InterPro" id="IPR014284">
    <property type="entry name" value="RNA_pol_sigma-70_dom"/>
</dbReference>
<evidence type="ECO:0000256" key="3">
    <source>
        <dbReference type="ARBA" id="ARBA00023082"/>
    </source>
</evidence>
<protein>
    <submittedName>
        <fullName evidence="8">RNA polymerase sigma-70 factor, ECF subfamily</fullName>
    </submittedName>
</protein>
<dbReference type="Pfam" id="PF08281">
    <property type="entry name" value="Sigma70_r4_2"/>
    <property type="match status" value="1"/>
</dbReference>
<keyword evidence="2" id="KW-0805">Transcription regulation</keyword>
<accession>A0A1C5GTC4</accession>
<comment type="similarity">
    <text evidence="1">Belongs to the sigma-70 factor family. ECF subfamily.</text>
</comment>
<name>A0A1C5GTC4_9ACTN</name>
<dbReference type="EMBL" id="LT607751">
    <property type="protein sequence ID" value="SCG37039.1"/>
    <property type="molecule type" value="Genomic_DNA"/>
</dbReference>
<dbReference type="Proteomes" id="UP000198210">
    <property type="component" value="Chromosome I"/>
</dbReference>
<proteinExistence type="inferred from homology"/>
<dbReference type="InterPro" id="IPR007627">
    <property type="entry name" value="RNA_pol_sigma70_r2"/>
</dbReference>
<evidence type="ECO:0000256" key="2">
    <source>
        <dbReference type="ARBA" id="ARBA00023015"/>
    </source>
</evidence>
<dbReference type="NCBIfam" id="TIGR02937">
    <property type="entry name" value="sigma70-ECF"/>
    <property type="match status" value="1"/>
</dbReference>
<gene>
    <name evidence="8" type="ORF">GA0074704_0468</name>
</gene>
<dbReference type="GO" id="GO:0003677">
    <property type="term" value="F:DNA binding"/>
    <property type="evidence" value="ECO:0007669"/>
    <property type="project" value="UniProtKB-KW"/>
</dbReference>
<keyword evidence="4" id="KW-0238">DNA-binding</keyword>
<dbReference type="SUPFAM" id="SSF88946">
    <property type="entry name" value="Sigma2 domain of RNA polymerase sigma factors"/>
    <property type="match status" value="1"/>
</dbReference>
<dbReference type="AlphaFoldDB" id="A0A1C5GTC4"/>
<dbReference type="InterPro" id="IPR039425">
    <property type="entry name" value="RNA_pol_sigma-70-like"/>
</dbReference>
<dbReference type="InterPro" id="IPR013325">
    <property type="entry name" value="RNA_pol_sigma_r2"/>
</dbReference>
<dbReference type="InterPro" id="IPR013324">
    <property type="entry name" value="RNA_pol_sigma_r3/r4-like"/>
</dbReference>
<keyword evidence="9" id="KW-1185">Reference proteome</keyword>
<feature type="domain" description="RNA polymerase sigma-70 region 2" evidence="6">
    <location>
        <begin position="37"/>
        <end position="93"/>
    </location>
</feature>
<dbReference type="GO" id="GO:0006352">
    <property type="term" value="P:DNA-templated transcription initiation"/>
    <property type="evidence" value="ECO:0007669"/>
    <property type="project" value="InterPro"/>
</dbReference>
<keyword evidence="3" id="KW-0731">Sigma factor</keyword>
<evidence type="ECO:0000313" key="9">
    <source>
        <dbReference type="Proteomes" id="UP000198210"/>
    </source>
</evidence>
<reference evidence="8 9" key="1">
    <citation type="submission" date="2016-06" db="EMBL/GenBank/DDBJ databases">
        <authorList>
            <person name="Kjaerup R.B."/>
            <person name="Dalgaard T.S."/>
            <person name="Juul-Madsen H.R."/>
        </authorList>
    </citation>
    <scope>NUCLEOTIDE SEQUENCE [LARGE SCALE GENOMIC DNA]</scope>
    <source>
        <strain evidence="8 9">DSM 45097</strain>
    </source>
</reference>
<dbReference type="SUPFAM" id="SSF88659">
    <property type="entry name" value="Sigma3 and sigma4 domains of RNA polymerase sigma factors"/>
    <property type="match status" value="1"/>
</dbReference>
<dbReference type="PANTHER" id="PTHR43133">
    <property type="entry name" value="RNA POLYMERASE ECF-TYPE SIGMA FACTO"/>
    <property type="match status" value="1"/>
</dbReference>
<organism evidence="8 9">
    <name type="scientific">Micromonospora siamensis</name>
    <dbReference type="NCBI Taxonomy" id="299152"/>
    <lineage>
        <taxon>Bacteria</taxon>
        <taxon>Bacillati</taxon>
        <taxon>Actinomycetota</taxon>
        <taxon>Actinomycetes</taxon>
        <taxon>Micromonosporales</taxon>
        <taxon>Micromonosporaceae</taxon>
        <taxon>Micromonospora</taxon>
    </lineage>
</organism>
<dbReference type="InterPro" id="IPR013249">
    <property type="entry name" value="RNA_pol_sigma70_r4_t2"/>
</dbReference>
<dbReference type="Gene3D" id="1.10.1740.10">
    <property type="match status" value="1"/>
</dbReference>
<dbReference type="CDD" id="cd06171">
    <property type="entry name" value="Sigma70_r4"/>
    <property type="match status" value="1"/>
</dbReference>
<sequence length="181" mass="20188">MRQPHSGEIGTELSLPPPAGGESFDDFYAANFQPLVLQLYAYTADLTQAQDSVQEAFTRAWQRWDRLTKYDNPAAWVRHVALNVARNRWRRLRAARAHARFHRQEVVAGPSPDRVALARALATLPENHRRALVLFHVADLGIGEIADQEGVAAGTVKSWLHRGRLALAAALDDSGRGERHV</sequence>
<evidence type="ECO:0000256" key="1">
    <source>
        <dbReference type="ARBA" id="ARBA00010641"/>
    </source>
</evidence>
<dbReference type="Pfam" id="PF04542">
    <property type="entry name" value="Sigma70_r2"/>
    <property type="match status" value="1"/>
</dbReference>
<dbReference type="PANTHER" id="PTHR43133:SF50">
    <property type="entry name" value="ECF RNA POLYMERASE SIGMA FACTOR SIGM"/>
    <property type="match status" value="1"/>
</dbReference>
<keyword evidence="5" id="KW-0804">Transcription</keyword>
<evidence type="ECO:0000256" key="4">
    <source>
        <dbReference type="ARBA" id="ARBA00023125"/>
    </source>
</evidence>
<evidence type="ECO:0000259" key="7">
    <source>
        <dbReference type="Pfam" id="PF08281"/>
    </source>
</evidence>
<dbReference type="GO" id="GO:0016987">
    <property type="term" value="F:sigma factor activity"/>
    <property type="evidence" value="ECO:0007669"/>
    <property type="project" value="UniProtKB-KW"/>
</dbReference>
<feature type="domain" description="RNA polymerase sigma factor 70 region 4 type 2" evidence="7">
    <location>
        <begin position="115"/>
        <end position="167"/>
    </location>
</feature>
<evidence type="ECO:0000313" key="8">
    <source>
        <dbReference type="EMBL" id="SCG37039.1"/>
    </source>
</evidence>
<dbReference type="RefSeq" id="WP_088968959.1">
    <property type="nucleotide sequence ID" value="NZ_JBHLYF010000009.1"/>
</dbReference>
<dbReference type="Gene3D" id="1.10.10.10">
    <property type="entry name" value="Winged helix-like DNA-binding domain superfamily/Winged helix DNA-binding domain"/>
    <property type="match status" value="1"/>
</dbReference>